<comment type="pathway">
    <text evidence="1 8">Amino-acid biosynthesis; L-histidine biosynthesis; L-histidine from 5-phospho-alpha-D-ribose 1-diphosphate: step 8/9.</text>
</comment>
<evidence type="ECO:0000256" key="3">
    <source>
        <dbReference type="ARBA" id="ARBA00013085"/>
    </source>
</evidence>
<evidence type="ECO:0000256" key="5">
    <source>
        <dbReference type="ARBA" id="ARBA00022801"/>
    </source>
</evidence>
<name>A0A9D0ZH37_9FIRM</name>
<dbReference type="InterPro" id="IPR004013">
    <property type="entry name" value="PHP_dom"/>
</dbReference>
<dbReference type="PANTHER" id="PTHR21039">
    <property type="entry name" value="HISTIDINOL PHOSPHATASE-RELATED"/>
    <property type="match status" value="1"/>
</dbReference>
<dbReference type="SUPFAM" id="SSF89550">
    <property type="entry name" value="PHP domain-like"/>
    <property type="match status" value="1"/>
</dbReference>
<comment type="caution">
    <text evidence="10">The sequence shown here is derived from an EMBL/GenBank/DDBJ whole genome shotgun (WGS) entry which is preliminary data.</text>
</comment>
<evidence type="ECO:0000256" key="2">
    <source>
        <dbReference type="ARBA" id="ARBA00009152"/>
    </source>
</evidence>
<dbReference type="Gene3D" id="3.20.20.140">
    <property type="entry name" value="Metal-dependent hydrolases"/>
    <property type="match status" value="1"/>
</dbReference>
<evidence type="ECO:0000259" key="9">
    <source>
        <dbReference type="Pfam" id="PF02811"/>
    </source>
</evidence>
<sequence length="275" mass="31237">MKQIPICDSHVHSNCSFDAQDSVDAICAQAERLGLYAVTFTDHCEVPMYEKPDRSEFGDFKALLPQAVRQVRDAQKQYKGRLRVYCGIELGEPLQDLTAAQKALALTEYDFVLCSLHNIKGERDFYWLSYDRNTVHDILTRYFNELLCSVQWNGFDSLAHLTYPLRYIKKNGKMDVDLNDYSAQIDAILRALIKNGKALEVNTSGLRQEIGQTLPGEIVLRRFKELGGRYVTVGSDAHRCADLAKGIKEGYALLKKCGFTHYTVYEKHTPVEIAL</sequence>
<comment type="catalytic activity">
    <reaction evidence="7 8">
        <text>L-histidinol phosphate + H2O = L-histidinol + phosphate</text>
        <dbReference type="Rhea" id="RHEA:14465"/>
        <dbReference type="ChEBI" id="CHEBI:15377"/>
        <dbReference type="ChEBI" id="CHEBI:43474"/>
        <dbReference type="ChEBI" id="CHEBI:57699"/>
        <dbReference type="ChEBI" id="CHEBI:57980"/>
        <dbReference type="EC" id="3.1.3.15"/>
    </reaction>
</comment>
<feature type="domain" description="PHP" evidence="9">
    <location>
        <begin position="8"/>
        <end position="204"/>
    </location>
</feature>
<accession>A0A9D0ZH37</accession>
<dbReference type="EMBL" id="DVFW01000024">
    <property type="protein sequence ID" value="HIQ80523.1"/>
    <property type="molecule type" value="Genomic_DNA"/>
</dbReference>
<dbReference type="PANTHER" id="PTHR21039:SF0">
    <property type="entry name" value="HISTIDINOL-PHOSPHATASE"/>
    <property type="match status" value="1"/>
</dbReference>
<comment type="similarity">
    <text evidence="2 8">Belongs to the PHP hydrolase family. HisK subfamily.</text>
</comment>
<keyword evidence="6 8" id="KW-0368">Histidine biosynthesis</keyword>
<dbReference type="GO" id="GO:0005737">
    <property type="term" value="C:cytoplasm"/>
    <property type="evidence" value="ECO:0007669"/>
    <property type="project" value="TreeGrafter"/>
</dbReference>
<protein>
    <recommendedName>
        <fullName evidence="3 8">Histidinol-phosphatase</fullName>
        <shortName evidence="8">HolPase</shortName>
        <ecNumber evidence="3 8">3.1.3.15</ecNumber>
    </recommendedName>
</protein>
<evidence type="ECO:0000256" key="4">
    <source>
        <dbReference type="ARBA" id="ARBA00022605"/>
    </source>
</evidence>
<dbReference type="NCBIfam" id="TIGR01856">
    <property type="entry name" value="hisJ_fam"/>
    <property type="match status" value="1"/>
</dbReference>
<keyword evidence="4 8" id="KW-0028">Amino-acid biosynthesis</keyword>
<dbReference type="Proteomes" id="UP000886787">
    <property type="component" value="Unassembled WGS sequence"/>
</dbReference>
<evidence type="ECO:0000256" key="8">
    <source>
        <dbReference type="RuleBase" id="RU366003"/>
    </source>
</evidence>
<reference evidence="10" key="2">
    <citation type="journal article" date="2021" name="PeerJ">
        <title>Extensive microbial diversity within the chicken gut microbiome revealed by metagenomics and culture.</title>
        <authorList>
            <person name="Gilroy R."/>
            <person name="Ravi A."/>
            <person name="Getino M."/>
            <person name="Pursley I."/>
            <person name="Horton D.L."/>
            <person name="Alikhan N.F."/>
            <person name="Baker D."/>
            <person name="Gharbi K."/>
            <person name="Hall N."/>
            <person name="Watson M."/>
            <person name="Adriaenssens E.M."/>
            <person name="Foster-Nyarko E."/>
            <person name="Jarju S."/>
            <person name="Secka A."/>
            <person name="Antonio M."/>
            <person name="Oren A."/>
            <person name="Chaudhuri R.R."/>
            <person name="La Ragione R."/>
            <person name="Hildebrand F."/>
            <person name="Pallen M.J."/>
        </authorList>
    </citation>
    <scope>NUCLEOTIDE SEQUENCE</scope>
    <source>
        <strain evidence="10">ChiSjej1B19-3389</strain>
    </source>
</reference>
<gene>
    <name evidence="10" type="ORF">IAD32_04470</name>
</gene>
<reference evidence="10" key="1">
    <citation type="submission" date="2020-10" db="EMBL/GenBank/DDBJ databases">
        <authorList>
            <person name="Gilroy R."/>
        </authorList>
    </citation>
    <scope>NUCLEOTIDE SEQUENCE</scope>
    <source>
        <strain evidence="10">ChiSjej1B19-3389</strain>
    </source>
</reference>
<dbReference type="GO" id="GO:0004401">
    <property type="term" value="F:histidinol-phosphatase activity"/>
    <property type="evidence" value="ECO:0007669"/>
    <property type="project" value="UniProtKB-UniRule"/>
</dbReference>
<evidence type="ECO:0000313" key="11">
    <source>
        <dbReference type="Proteomes" id="UP000886787"/>
    </source>
</evidence>
<evidence type="ECO:0000313" key="10">
    <source>
        <dbReference type="EMBL" id="HIQ80523.1"/>
    </source>
</evidence>
<keyword evidence="5 8" id="KW-0378">Hydrolase</keyword>
<dbReference type="InterPro" id="IPR010140">
    <property type="entry name" value="Histidinol_P_phosphatase_HisJ"/>
</dbReference>
<dbReference type="Pfam" id="PF02811">
    <property type="entry name" value="PHP"/>
    <property type="match status" value="1"/>
</dbReference>
<proteinExistence type="inferred from homology"/>
<dbReference type="InterPro" id="IPR016195">
    <property type="entry name" value="Pol/histidinol_Pase-like"/>
</dbReference>
<organism evidence="10 11">
    <name type="scientific">Candidatus Scatavimonas merdigallinarum</name>
    <dbReference type="NCBI Taxonomy" id="2840914"/>
    <lineage>
        <taxon>Bacteria</taxon>
        <taxon>Bacillati</taxon>
        <taxon>Bacillota</taxon>
        <taxon>Clostridia</taxon>
        <taxon>Eubacteriales</taxon>
        <taxon>Oscillospiraceae</taxon>
        <taxon>Oscillospiraceae incertae sedis</taxon>
        <taxon>Candidatus Scatavimonas</taxon>
    </lineage>
</organism>
<dbReference type="GO" id="GO:0000105">
    <property type="term" value="P:L-histidine biosynthetic process"/>
    <property type="evidence" value="ECO:0007669"/>
    <property type="project" value="UniProtKB-UniRule"/>
</dbReference>
<dbReference type="AlphaFoldDB" id="A0A9D0ZH37"/>
<evidence type="ECO:0000256" key="1">
    <source>
        <dbReference type="ARBA" id="ARBA00004970"/>
    </source>
</evidence>
<dbReference type="EC" id="3.1.3.15" evidence="3 8"/>
<evidence type="ECO:0000256" key="7">
    <source>
        <dbReference type="ARBA" id="ARBA00049158"/>
    </source>
</evidence>
<evidence type="ECO:0000256" key="6">
    <source>
        <dbReference type="ARBA" id="ARBA00023102"/>
    </source>
</evidence>